<feature type="non-terminal residue" evidence="1">
    <location>
        <position position="1"/>
    </location>
</feature>
<organism evidence="1 2">
    <name type="scientific">Racocetra persica</name>
    <dbReference type="NCBI Taxonomy" id="160502"/>
    <lineage>
        <taxon>Eukaryota</taxon>
        <taxon>Fungi</taxon>
        <taxon>Fungi incertae sedis</taxon>
        <taxon>Mucoromycota</taxon>
        <taxon>Glomeromycotina</taxon>
        <taxon>Glomeromycetes</taxon>
        <taxon>Diversisporales</taxon>
        <taxon>Gigasporaceae</taxon>
        <taxon>Racocetra</taxon>
    </lineage>
</organism>
<comment type="caution">
    <text evidence="1">The sequence shown here is derived from an EMBL/GenBank/DDBJ whole genome shotgun (WGS) entry which is preliminary data.</text>
</comment>
<dbReference type="EMBL" id="CAJVQC010059527">
    <property type="protein sequence ID" value="CAG8799855.1"/>
    <property type="molecule type" value="Genomic_DNA"/>
</dbReference>
<name>A0ACA9RLK3_9GLOM</name>
<accession>A0ACA9RLK3</accession>
<evidence type="ECO:0000313" key="1">
    <source>
        <dbReference type="EMBL" id="CAG8799855.1"/>
    </source>
</evidence>
<dbReference type="Proteomes" id="UP000789920">
    <property type="component" value="Unassembled WGS sequence"/>
</dbReference>
<sequence length="244" mass="27972">NVEPSMSSNVTELKQSNQHSDNDFNKTGGFFTTIKPIKELNKNVENQVQKLSDYRVSRIFYNKYPYIIAVYKIGSKDRWQHYKVIRLGHYPSVSKFTRKKKGIAYQIPDEYEIETDLLGLSVRCKTKYQQTGDVSYTISWINSYGSVVSSSSMISANNAGTKFLKDICNKQNTHVSEVFLFGFDIDCLHKARIKTSTNCKHPYIELESNSQKNKRIALVAKDLNIQIVDLFRNHQFVDSSGGNI</sequence>
<keyword evidence="2" id="KW-1185">Reference proteome</keyword>
<protein>
    <submittedName>
        <fullName evidence="1">8206_t:CDS:1</fullName>
    </submittedName>
</protein>
<reference evidence="1" key="1">
    <citation type="submission" date="2021-06" db="EMBL/GenBank/DDBJ databases">
        <authorList>
            <person name="Kallberg Y."/>
            <person name="Tangrot J."/>
            <person name="Rosling A."/>
        </authorList>
    </citation>
    <scope>NUCLEOTIDE SEQUENCE</scope>
    <source>
        <strain evidence="1">MA461A</strain>
    </source>
</reference>
<feature type="non-terminal residue" evidence="1">
    <location>
        <position position="244"/>
    </location>
</feature>
<evidence type="ECO:0000313" key="2">
    <source>
        <dbReference type="Proteomes" id="UP000789920"/>
    </source>
</evidence>
<gene>
    <name evidence="1" type="ORF">RPERSI_LOCUS20805</name>
</gene>
<proteinExistence type="predicted"/>